<proteinExistence type="predicted"/>
<evidence type="ECO:0000313" key="3">
    <source>
        <dbReference type="Proteomes" id="UP000740329"/>
    </source>
</evidence>
<name>A0A8J7URP5_METVO</name>
<reference evidence="2" key="1">
    <citation type="submission" date="2021-03" db="EMBL/GenBank/DDBJ databases">
        <title>Genomic Encyclopedia of Type Strains, Phase IV (KMG-V): Genome sequencing to study the core and pangenomes of soil and plant-associated prokaryotes.</title>
        <authorList>
            <person name="Whitman W."/>
        </authorList>
    </citation>
    <scope>NUCLEOTIDE SEQUENCE</scope>
    <source>
        <strain evidence="2">C4</strain>
    </source>
</reference>
<dbReference type="RefSeq" id="WP_209591519.1">
    <property type="nucleotide sequence ID" value="NZ_JAGGMU010000004.1"/>
</dbReference>
<keyword evidence="1" id="KW-0472">Membrane</keyword>
<evidence type="ECO:0000313" key="2">
    <source>
        <dbReference type="EMBL" id="MBP2202003.1"/>
    </source>
</evidence>
<dbReference type="EMBL" id="JAGGMV010000004">
    <property type="protein sequence ID" value="MBP2202003.1"/>
    <property type="molecule type" value="Genomic_DNA"/>
</dbReference>
<sequence>MSLKVIKGKKGDMSIFGVMAIIVLIILIALFFFIINNFPELLTNTLNNTFNST</sequence>
<accession>A0A8J7URP5</accession>
<gene>
    <name evidence="2" type="ORF">J3E07_001443</name>
</gene>
<dbReference type="AlphaFoldDB" id="A0A8J7URP5"/>
<comment type="caution">
    <text evidence="2">The sequence shown here is derived from an EMBL/GenBank/DDBJ whole genome shotgun (WGS) entry which is preliminary data.</text>
</comment>
<feature type="transmembrane region" description="Helical" evidence="1">
    <location>
        <begin position="12"/>
        <end position="35"/>
    </location>
</feature>
<dbReference type="Proteomes" id="UP000740329">
    <property type="component" value="Unassembled WGS sequence"/>
</dbReference>
<keyword evidence="1" id="KW-0812">Transmembrane</keyword>
<organism evidence="2 3">
    <name type="scientific">Methanococcus voltae</name>
    <dbReference type="NCBI Taxonomy" id="2188"/>
    <lineage>
        <taxon>Archaea</taxon>
        <taxon>Methanobacteriati</taxon>
        <taxon>Methanobacteriota</taxon>
        <taxon>Methanomada group</taxon>
        <taxon>Methanococci</taxon>
        <taxon>Methanococcales</taxon>
        <taxon>Methanococcaceae</taxon>
        <taxon>Methanococcus</taxon>
    </lineage>
</organism>
<keyword evidence="1" id="KW-1133">Transmembrane helix</keyword>
<evidence type="ECO:0000256" key="1">
    <source>
        <dbReference type="SAM" id="Phobius"/>
    </source>
</evidence>
<protein>
    <submittedName>
        <fullName evidence="2">Uncharacterized protein (UPF0333 family)</fullName>
    </submittedName>
</protein>